<dbReference type="RefSeq" id="XP_010463001.1">
    <property type="nucleotide sequence ID" value="XM_010464699.1"/>
</dbReference>
<dbReference type="PANTHER" id="PTHR31111">
    <property type="entry name" value="BNAA05G37150D PROTEIN-RELATED"/>
    <property type="match status" value="1"/>
</dbReference>
<dbReference type="NCBIfam" id="TIGR01640">
    <property type="entry name" value="F_box_assoc_1"/>
    <property type="match status" value="1"/>
</dbReference>
<evidence type="ECO:0000313" key="3">
    <source>
        <dbReference type="RefSeq" id="XP_010463001.1"/>
    </source>
</evidence>
<protein>
    <submittedName>
        <fullName evidence="3">F-box protein At1g30790-like</fullName>
    </submittedName>
</protein>
<organism evidence="2 3">
    <name type="scientific">Camelina sativa</name>
    <name type="common">False flax</name>
    <name type="synonym">Myagrum sativum</name>
    <dbReference type="NCBI Taxonomy" id="90675"/>
    <lineage>
        <taxon>Eukaryota</taxon>
        <taxon>Viridiplantae</taxon>
        <taxon>Streptophyta</taxon>
        <taxon>Embryophyta</taxon>
        <taxon>Tracheophyta</taxon>
        <taxon>Spermatophyta</taxon>
        <taxon>Magnoliopsida</taxon>
        <taxon>eudicotyledons</taxon>
        <taxon>Gunneridae</taxon>
        <taxon>Pentapetalae</taxon>
        <taxon>rosids</taxon>
        <taxon>malvids</taxon>
        <taxon>Brassicales</taxon>
        <taxon>Brassicaceae</taxon>
        <taxon>Camelineae</taxon>
        <taxon>Camelina</taxon>
    </lineage>
</organism>
<dbReference type="InterPro" id="IPR017451">
    <property type="entry name" value="F-box-assoc_interact_dom"/>
</dbReference>
<sequence length="237" mass="26648">MKRRDKDEKDKFSSASNKFDLKLIPAAKTSKEMQGVTSSYSLCESFVNSYYDVSAAKSRFIIAFSDGGSLFIFSPSHKGRESSYDNTFPELGWLAQLQLCFRPRRPWLYRLYVGGPFIICNPSMGKVTYLPLQGPRTSLGYDPVDDQFKALTLMSNPYQQHDFLEHEVLTLARGDSSSWTPNKVTSPPYHTATKAICINGFVYFGAWTTPTRDKNPMIVCFDVRFDQSACGCCVLGG</sequence>
<dbReference type="GeneID" id="104743645"/>
<evidence type="ECO:0000259" key="1">
    <source>
        <dbReference type="Pfam" id="PF08268"/>
    </source>
</evidence>
<name>A0ABM0VYC3_CAMSA</name>
<feature type="domain" description="F-box associated beta-propeller type 3" evidence="1">
    <location>
        <begin position="61"/>
        <end position="226"/>
    </location>
</feature>
<gene>
    <name evidence="3" type="primary">LOC104743645</name>
</gene>
<dbReference type="Proteomes" id="UP000694864">
    <property type="component" value="Chromosome 14"/>
</dbReference>
<evidence type="ECO:0000313" key="2">
    <source>
        <dbReference type="Proteomes" id="UP000694864"/>
    </source>
</evidence>
<keyword evidence="2" id="KW-1185">Reference proteome</keyword>
<dbReference type="InterPro" id="IPR013187">
    <property type="entry name" value="F-box-assoc_dom_typ3"/>
</dbReference>
<reference evidence="2" key="1">
    <citation type="journal article" date="2014" name="Nat. Commun.">
        <title>The emerging biofuel crop Camelina sativa retains a highly undifferentiated hexaploid genome structure.</title>
        <authorList>
            <person name="Kagale S."/>
            <person name="Koh C."/>
            <person name="Nixon J."/>
            <person name="Bollina V."/>
            <person name="Clarke W.E."/>
            <person name="Tuteja R."/>
            <person name="Spillane C."/>
            <person name="Robinson S.J."/>
            <person name="Links M.G."/>
            <person name="Clarke C."/>
            <person name="Higgins E.E."/>
            <person name="Huebert T."/>
            <person name="Sharpe A.G."/>
            <person name="Parkin I.A."/>
        </authorList>
    </citation>
    <scope>NUCLEOTIDE SEQUENCE [LARGE SCALE GENOMIC DNA]</scope>
    <source>
        <strain evidence="2">cv. DH55</strain>
    </source>
</reference>
<proteinExistence type="predicted"/>
<dbReference type="Pfam" id="PF08268">
    <property type="entry name" value="FBA_3"/>
    <property type="match status" value="1"/>
</dbReference>
<accession>A0ABM0VYC3</accession>
<reference evidence="3" key="2">
    <citation type="submission" date="2025-08" db="UniProtKB">
        <authorList>
            <consortium name="RefSeq"/>
        </authorList>
    </citation>
    <scope>IDENTIFICATION</scope>
    <source>
        <tissue evidence="3">Leaf</tissue>
    </source>
</reference>
<dbReference type="PANTHER" id="PTHR31111:SF111">
    <property type="entry name" value="F-BOX DOMAIN-CONTAINING PROTEIN"/>
    <property type="match status" value="1"/>
</dbReference>